<evidence type="ECO:0000256" key="1">
    <source>
        <dbReference type="ARBA" id="ARBA00007812"/>
    </source>
</evidence>
<feature type="domain" description="Thiamine pyrophosphate enzyme N-terminal TPP-binding" evidence="2">
    <location>
        <begin position="13"/>
        <end position="128"/>
    </location>
</feature>
<dbReference type="GeneID" id="4321268"/>
<evidence type="ECO:0000259" key="2">
    <source>
        <dbReference type="Pfam" id="PF02776"/>
    </source>
</evidence>
<comment type="similarity">
    <text evidence="1">Belongs to the TPP enzyme family.</text>
</comment>
<evidence type="ECO:0000313" key="3">
    <source>
        <dbReference type="EMBL" id="EAU33388.1"/>
    </source>
</evidence>
<reference evidence="4" key="1">
    <citation type="submission" date="2005-09" db="EMBL/GenBank/DDBJ databases">
        <title>Annotation of the Aspergillus terreus NIH2624 genome.</title>
        <authorList>
            <person name="Birren B.W."/>
            <person name="Lander E.S."/>
            <person name="Galagan J.E."/>
            <person name="Nusbaum C."/>
            <person name="Devon K."/>
            <person name="Henn M."/>
            <person name="Ma L.-J."/>
            <person name="Jaffe D.B."/>
            <person name="Butler J."/>
            <person name="Alvarez P."/>
            <person name="Gnerre S."/>
            <person name="Grabherr M."/>
            <person name="Kleber M."/>
            <person name="Mauceli E.W."/>
            <person name="Brockman W."/>
            <person name="Rounsley S."/>
            <person name="Young S.K."/>
            <person name="LaButti K."/>
            <person name="Pushparaj V."/>
            <person name="DeCaprio D."/>
            <person name="Crawford M."/>
            <person name="Koehrsen M."/>
            <person name="Engels R."/>
            <person name="Montgomery P."/>
            <person name="Pearson M."/>
            <person name="Howarth C."/>
            <person name="Larson L."/>
            <person name="Luoma S."/>
            <person name="White J."/>
            <person name="Alvarado L."/>
            <person name="Kodira C.D."/>
            <person name="Zeng Q."/>
            <person name="Oleary S."/>
            <person name="Yandava C."/>
            <person name="Denning D.W."/>
            <person name="Nierman W.C."/>
            <person name="Milne T."/>
            <person name="Madden K."/>
        </authorList>
    </citation>
    <scope>NUCLEOTIDE SEQUENCE [LARGE SCALE GENOMIC DNA]</scope>
    <source>
        <strain evidence="4">NIH 2624 / FGSC A1156</strain>
    </source>
</reference>
<dbReference type="GO" id="GO:0003984">
    <property type="term" value="F:acetolactate synthase activity"/>
    <property type="evidence" value="ECO:0007669"/>
    <property type="project" value="TreeGrafter"/>
</dbReference>
<dbReference type="InterPro" id="IPR012001">
    <property type="entry name" value="Thiamin_PyroP_enz_TPP-bd_dom"/>
</dbReference>
<dbReference type="Proteomes" id="UP000007963">
    <property type="component" value="Unassembled WGS sequence"/>
</dbReference>
<dbReference type="STRING" id="341663.Q0CL07"/>
<dbReference type="InterPro" id="IPR045229">
    <property type="entry name" value="TPP_enz"/>
</dbReference>
<dbReference type="GO" id="GO:0009097">
    <property type="term" value="P:isoleucine biosynthetic process"/>
    <property type="evidence" value="ECO:0007669"/>
    <property type="project" value="TreeGrafter"/>
</dbReference>
<dbReference type="OMA" id="CDQADFG"/>
<dbReference type="Pfam" id="PF02776">
    <property type="entry name" value="TPP_enzyme_N"/>
    <property type="match status" value="1"/>
</dbReference>
<dbReference type="AlphaFoldDB" id="Q0CL07"/>
<dbReference type="PANTHER" id="PTHR18968:SF13">
    <property type="entry name" value="ACETOLACTATE SYNTHASE CATALYTIC SUBUNIT, MITOCHONDRIAL"/>
    <property type="match status" value="1"/>
</dbReference>
<dbReference type="GO" id="GO:0030976">
    <property type="term" value="F:thiamine pyrophosphate binding"/>
    <property type="evidence" value="ECO:0007669"/>
    <property type="project" value="InterPro"/>
</dbReference>
<dbReference type="FunFam" id="3.40.50.970:FF:000007">
    <property type="entry name" value="Acetolactate synthase"/>
    <property type="match status" value="1"/>
</dbReference>
<dbReference type="OrthoDB" id="16262at2759"/>
<proteinExistence type="inferred from homology"/>
<dbReference type="GO" id="GO:0005739">
    <property type="term" value="C:mitochondrion"/>
    <property type="evidence" value="ECO:0007669"/>
    <property type="project" value="TreeGrafter"/>
</dbReference>
<dbReference type="PANTHER" id="PTHR18968">
    <property type="entry name" value="THIAMINE PYROPHOSPHATE ENZYMES"/>
    <property type="match status" value="1"/>
</dbReference>
<dbReference type="GO" id="GO:0005948">
    <property type="term" value="C:acetolactate synthase complex"/>
    <property type="evidence" value="ECO:0007669"/>
    <property type="project" value="TreeGrafter"/>
</dbReference>
<dbReference type="VEuPathDB" id="FungiDB:ATEG_05627"/>
<evidence type="ECO:0000313" key="4">
    <source>
        <dbReference type="Proteomes" id="UP000007963"/>
    </source>
</evidence>
<dbReference type="InterPro" id="IPR029061">
    <property type="entry name" value="THDP-binding"/>
</dbReference>
<dbReference type="GO" id="GO:0050660">
    <property type="term" value="F:flavin adenine dinucleotide binding"/>
    <property type="evidence" value="ECO:0007669"/>
    <property type="project" value="TreeGrafter"/>
</dbReference>
<dbReference type="Gene3D" id="3.40.50.970">
    <property type="match status" value="1"/>
</dbReference>
<dbReference type="CDD" id="cd07035">
    <property type="entry name" value="TPP_PYR_POX_like"/>
    <property type="match status" value="1"/>
</dbReference>
<dbReference type="RefSeq" id="XP_001214805.1">
    <property type="nucleotide sequence ID" value="XM_001214805.1"/>
</dbReference>
<organism evidence="3 4">
    <name type="scientific">Aspergillus terreus (strain NIH 2624 / FGSC A1156)</name>
    <dbReference type="NCBI Taxonomy" id="341663"/>
    <lineage>
        <taxon>Eukaryota</taxon>
        <taxon>Fungi</taxon>
        <taxon>Dikarya</taxon>
        <taxon>Ascomycota</taxon>
        <taxon>Pezizomycotina</taxon>
        <taxon>Eurotiomycetes</taxon>
        <taxon>Eurotiomycetidae</taxon>
        <taxon>Eurotiales</taxon>
        <taxon>Aspergillaceae</taxon>
        <taxon>Aspergillus</taxon>
        <taxon>Aspergillus subgen. Circumdati</taxon>
    </lineage>
</organism>
<dbReference type="EMBL" id="CH476601">
    <property type="protein sequence ID" value="EAU33388.1"/>
    <property type="molecule type" value="Genomic_DNA"/>
</dbReference>
<gene>
    <name evidence="3" type="ORF">ATEG_05627</name>
</gene>
<name>Q0CL07_ASPTN</name>
<dbReference type="GO" id="GO:0009099">
    <property type="term" value="P:L-valine biosynthetic process"/>
    <property type="evidence" value="ECO:0007669"/>
    <property type="project" value="TreeGrafter"/>
</dbReference>
<dbReference type="HOGENOM" id="CLU_013748_7_1_1"/>
<dbReference type="eggNOG" id="KOG4166">
    <property type="taxonomic scope" value="Eukaryota"/>
</dbReference>
<sequence>MRDTDLEGLIGRRGGDILEHILSTWGVEYIFGYPGGAALPLFDGIYGTDKFQSIPTHHEQGAGHMAEEYSQATGKPGVVLVTSGPGTSNLATPMLNALLDGNPMISICWKVESTAQGTNVFQEIDVQAFARPCTKWVTVVKAIEELPSSLQTAFKQSTHGRHGPVLVAIPKDVGSATFSSEAYQKALKCYGPKD</sequence>
<protein>
    <recommendedName>
        <fullName evidence="2">Thiamine pyrophosphate enzyme N-terminal TPP-binding domain-containing protein</fullName>
    </recommendedName>
</protein>
<accession>Q0CL07</accession>
<dbReference type="SUPFAM" id="SSF52518">
    <property type="entry name" value="Thiamin diphosphate-binding fold (THDP-binding)"/>
    <property type="match status" value="1"/>
</dbReference>